<evidence type="ECO:0000313" key="1">
    <source>
        <dbReference type="EMBL" id="GAO51914.1"/>
    </source>
</evidence>
<dbReference type="RefSeq" id="XP_019025797.1">
    <property type="nucleotide sequence ID" value="XM_019167393.1"/>
</dbReference>
<name>A0A0E9NQ03_SAICN</name>
<sequence>MSDSTSPSLIHGHAQYAKGAFEETIGSVTGAKSWTDAGSHDKSAAISEMKAANDLGSSSRMGAAGAGTGKDASFLGGIEKKVGEVVGCEGMVENGEKKQ</sequence>
<dbReference type="AlphaFoldDB" id="A0A0E9NQ03"/>
<accession>A0A0E9NQ03</accession>
<protein>
    <recommendedName>
        <fullName evidence="3">CsbD-like domain-containing protein</fullName>
    </recommendedName>
</protein>
<evidence type="ECO:0008006" key="3">
    <source>
        <dbReference type="Google" id="ProtNLM"/>
    </source>
</evidence>
<keyword evidence="2" id="KW-1185">Reference proteome</keyword>
<gene>
    <name evidence="1" type="ORF">G7K_6002-t1</name>
</gene>
<dbReference type="OMA" id="ITGSHAW"/>
<dbReference type="EMBL" id="BACD03000055">
    <property type="protein sequence ID" value="GAO51914.1"/>
    <property type="molecule type" value="Genomic_DNA"/>
</dbReference>
<dbReference type="OrthoDB" id="9999611at2759"/>
<comment type="caution">
    <text evidence="1">The sequence shown here is derived from an EMBL/GenBank/DDBJ whole genome shotgun (WGS) entry which is preliminary data.</text>
</comment>
<reference evidence="1 2" key="2">
    <citation type="journal article" date="2014" name="J. Gen. Appl. Microbiol.">
        <title>The early diverging ascomycetous budding yeast Saitoella complicata has three histone deacetylases belonging to the Clr6, Hos2, and Rpd3 lineages.</title>
        <authorList>
            <person name="Nishida H."/>
            <person name="Matsumoto T."/>
            <person name="Kondo S."/>
            <person name="Hamamoto M."/>
            <person name="Yoshikawa H."/>
        </authorList>
    </citation>
    <scope>NUCLEOTIDE SEQUENCE [LARGE SCALE GENOMIC DNA]</scope>
    <source>
        <strain evidence="1 2">NRRL Y-17804</strain>
    </source>
</reference>
<evidence type="ECO:0000313" key="2">
    <source>
        <dbReference type="Proteomes" id="UP000033140"/>
    </source>
</evidence>
<reference evidence="1 2" key="1">
    <citation type="journal article" date="2011" name="J. Gen. Appl. Microbiol.">
        <title>Draft genome sequencing of the enigmatic yeast Saitoella complicata.</title>
        <authorList>
            <person name="Nishida H."/>
            <person name="Hamamoto M."/>
            <person name="Sugiyama J."/>
        </authorList>
    </citation>
    <scope>NUCLEOTIDE SEQUENCE [LARGE SCALE GENOMIC DNA]</scope>
    <source>
        <strain evidence="1 2">NRRL Y-17804</strain>
    </source>
</reference>
<organism evidence="1 2">
    <name type="scientific">Saitoella complicata (strain BCRC 22490 / CBS 7301 / JCM 7358 / NBRC 10748 / NRRL Y-17804)</name>
    <dbReference type="NCBI Taxonomy" id="698492"/>
    <lineage>
        <taxon>Eukaryota</taxon>
        <taxon>Fungi</taxon>
        <taxon>Dikarya</taxon>
        <taxon>Ascomycota</taxon>
        <taxon>Taphrinomycotina</taxon>
        <taxon>Taphrinomycotina incertae sedis</taxon>
        <taxon>Saitoella</taxon>
    </lineage>
</organism>
<proteinExistence type="predicted"/>
<dbReference type="Proteomes" id="UP000033140">
    <property type="component" value="Unassembled WGS sequence"/>
</dbReference>
<reference evidence="1 2" key="3">
    <citation type="journal article" date="2015" name="Genome Announc.">
        <title>Draft Genome Sequence of the Archiascomycetous Yeast Saitoella complicata.</title>
        <authorList>
            <person name="Yamauchi K."/>
            <person name="Kondo S."/>
            <person name="Hamamoto M."/>
            <person name="Takahashi Y."/>
            <person name="Ogura Y."/>
            <person name="Hayashi T."/>
            <person name="Nishida H."/>
        </authorList>
    </citation>
    <scope>NUCLEOTIDE SEQUENCE [LARGE SCALE GENOMIC DNA]</scope>
    <source>
        <strain evidence="1 2">NRRL Y-17804</strain>
    </source>
</reference>